<keyword evidence="2" id="KW-1185">Reference proteome</keyword>
<gene>
    <name evidence="1" type="ORF">LSAA_13432</name>
</gene>
<evidence type="ECO:0000313" key="2">
    <source>
        <dbReference type="Proteomes" id="UP000675881"/>
    </source>
</evidence>
<sequence>MQFWGLRKQIFGCKTNFSTSPEAYIMKHIPPVKSDCLMEAGVLSEERAFPLPKAPKRAKATMIPLRRIRINRFVKFKLLSLNRSKWSNEEEGKGNRRRCPFDLTLIMVALHGFYLLLTIG</sequence>
<dbReference type="EMBL" id="HG994586">
    <property type="protein sequence ID" value="CAF3001758.1"/>
    <property type="molecule type" value="Genomic_DNA"/>
</dbReference>
<organism evidence="1 2">
    <name type="scientific">Lepeophtheirus salmonis</name>
    <name type="common">Salmon louse</name>
    <name type="synonym">Caligus salmonis</name>
    <dbReference type="NCBI Taxonomy" id="72036"/>
    <lineage>
        <taxon>Eukaryota</taxon>
        <taxon>Metazoa</taxon>
        <taxon>Ecdysozoa</taxon>
        <taxon>Arthropoda</taxon>
        <taxon>Crustacea</taxon>
        <taxon>Multicrustacea</taxon>
        <taxon>Hexanauplia</taxon>
        <taxon>Copepoda</taxon>
        <taxon>Siphonostomatoida</taxon>
        <taxon>Caligidae</taxon>
        <taxon>Lepeophtheirus</taxon>
    </lineage>
</organism>
<dbReference type="Proteomes" id="UP000675881">
    <property type="component" value="Chromosome 7"/>
</dbReference>
<dbReference type="AlphaFoldDB" id="A0A7R8D2C0"/>
<name>A0A7R8D2C0_LEPSM</name>
<reference evidence="1" key="1">
    <citation type="submission" date="2021-02" db="EMBL/GenBank/DDBJ databases">
        <authorList>
            <person name="Bekaert M."/>
        </authorList>
    </citation>
    <scope>NUCLEOTIDE SEQUENCE</scope>
    <source>
        <strain evidence="1">IoA-00</strain>
    </source>
</reference>
<proteinExistence type="predicted"/>
<protein>
    <submittedName>
        <fullName evidence="1">(salmon louse) hypothetical protein</fullName>
    </submittedName>
</protein>
<evidence type="ECO:0000313" key="1">
    <source>
        <dbReference type="EMBL" id="CAF3001758.1"/>
    </source>
</evidence>
<accession>A0A7R8D2C0</accession>